<dbReference type="InterPro" id="IPR001509">
    <property type="entry name" value="Epimerase_deHydtase"/>
</dbReference>
<dbReference type="PANTHER" id="PTHR43574">
    <property type="entry name" value="EPIMERASE-RELATED"/>
    <property type="match status" value="1"/>
</dbReference>
<dbReference type="PRINTS" id="PR01713">
    <property type="entry name" value="NUCEPIMERASE"/>
</dbReference>
<accession>A0A7X0LJW5</accession>
<dbReference type="InterPro" id="IPR036291">
    <property type="entry name" value="NAD(P)-bd_dom_sf"/>
</dbReference>
<dbReference type="Gene3D" id="3.40.50.720">
    <property type="entry name" value="NAD(P)-binding Rossmann-like Domain"/>
    <property type="match status" value="1"/>
</dbReference>
<dbReference type="SUPFAM" id="SSF51735">
    <property type="entry name" value="NAD(P)-binding Rossmann-fold domains"/>
    <property type="match status" value="1"/>
</dbReference>
<dbReference type="AlphaFoldDB" id="A0A7X0LJW5"/>
<evidence type="ECO:0000259" key="2">
    <source>
        <dbReference type="Pfam" id="PF01370"/>
    </source>
</evidence>
<organism evidence="3 4">
    <name type="scientific">Algisphaera agarilytica</name>
    <dbReference type="NCBI Taxonomy" id="1385975"/>
    <lineage>
        <taxon>Bacteria</taxon>
        <taxon>Pseudomonadati</taxon>
        <taxon>Planctomycetota</taxon>
        <taxon>Phycisphaerae</taxon>
        <taxon>Phycisphaerales</taxon>
        <taxon>Phycisphaeraceae</taxon>
        <taxon>Algisphaera</taxon>
    </lineage>
</organism>
<dbReference type="EC" id="5.1.3.6" evidence="3"/>
<keyword evidence="4" id="KW-1185">Reference proteome</keyword>
<protein>
    <submittedName>
        <fullName evidence="3">UDP-glucuronate 4-epimerase</fullName>
        <ecNumber evidence="3">5.1.3.6</ecNumber>
    </submittedName>
</protein>
<proteinExistence type="predicted"/>
<gene>
    <name evidence="3" type="ORF">HNQ40_001616</name>
</gene>
<dbReference type="Proteomes" id="UP000541810">
    <property type="component" value="Unassembled WGS sequence"/>
</dbReference>
<dbReference type="RefSeq" id="WP_184677372.1">
    <property type="nucleotide sequence ID" value="NZ_JACHGY010000001.1"/>
</dbReference>
<dbReference type="GO" id="GO:0050378">
    <property type="term" value="F:UDP-glucuronate 4-epimerase activity"/>
    <property type="evidence" value="ECO:0007669"/>
    <property type="project" value="UniProtKB-EC"/>
</dbReference>
<evidence type="ECO:0000313" key="3">
    <source>
        <dbReference type="EMBL" id="MBB6429810.1"/>
    </source>
</evidence>
<dbReference type="EMBL" id="JACHGY010000001">
    <property type="protein sequence ID" value="MBB6429810.1"/>
    <property type="molecule type" value="Genomic_DNA"/>
</dbReference>
<evidence type="ECO:0000313" key="4">
    <source>
        <dbReference type="Proteomes" id="UP000541810"/>
    </source>
</evidence>
<comment type="caution">
    <text evidence="3">The sequence shown here is derived from an EMBL/GenBank/DDBJ whole genome shotgun (WGS) entry which is preliminary data.</text>
</comment>
<keyword evidence="3" id="KW-0413">Isomerase</keyword>
<name>A0A7X0LJW5_9BACT</name>
<reference evidence="3 4" key="1">
    <citation type="submission" date="2020-08" db="EMBL/GenBank/DDBJ databases">
        <title>Genomic Encyclopedia of Type Strains, Phase IV (KMG-IV): sequencing the most valuable type-strain genomes for metagenomic binning, comparative biology and taxonomic classification.</title>
        <authorList>
            <person name="Goeker M."/>
        </authorList>
    </citation>
    <scope>NUCLEOTIDE SEQUENCE [LARGE SCALE GENOMIC DNA]</scope>
    <source>
        <strain evidence="3 4">DSM 103725</strain>
    </source>
</reference>
<keyword evidence="1" id="KW-0520">NAD</keyword>
<dbReference type="Pfam" id="PF01370">
    <property type="entry name" value="Epimerase"/>
    <property type="match status" value="1"/>
</dbReference>
<feature type="domain" description="NAD-dependent epimerase/dehydratase" evidence="2">
    <location>
        <begin position="5"/>
        <end position="245"/>
    </location>
</feature>
<evidence type="ECO:0000256" key="1">
    <source>
        <dbReference type="ARBA" id="ARBA00023027"/>
    </source>
</evidence>
<sequence>MKTFLVTGAAGLIGSHLCERLLAAGDRVIALDNFNDYYDVDQKHANVAGFKDHENCTLAEIDIRDEAGVSQLFEQHQPDAVAHLAAMANVRYSIGRTPIYNQVNITGSINLLEAAKAHDCGNFVFASTSSIYGKTPNIPFVEDDACNLPLSAYPASKKAIELMGYTYHNLHQMNFTAVRFFSVYGPRARPDMMPFMITDRIARGETITLFDAGQMKRDWTFVDDIVSGVDAALRKPLGYEVINLGRGEPVLMADFVTMLEELIGKKAILDTPPAPASEPKQTFANIEKAQRLLGYDPQTDVRQGLEKLWAWYQKR</sequence>